<protein>
    <submittedName>
        <fullName evidence="1">Uncharacterized protein</fullName>
    </submittedName>
</protein>
<reference evidence="1 2" key="1">
    <citation type="submission" date="2011-07" db="EMBL/GenBank/DDBJ databases">
        <title>The complete genome of chromosome of Emticicia oligotrophica DSM 17448.</title>
        <authorList>
            <consortium name="US DOE Joint Genome Institute (JGI-PGF)"/>
            <person name="Lucas S."/>
            <person name="Han J."/>
            <person name="Lapidus A."/>
            <person name="Bruce D."/>
            <person name="Goodwin L."/>
            <person name="Pitluck S."/>
            <person name="Peters L."/>
            <person name="Kyrpides N."/>
            <person name="Mavromatis K."/>
            <person name="Ivanova N."/>
            <person name="Ovchinnikova G."/>
            <person name="Teshima H."/>
            <person name="Detter J.C."/>
            <person name="Tapia R."/>
            <person name="Han C."/>
            <person name="Land M."/>
            <person name="Hauser L."/>
            <person name="Markowitz V."/>
            <person name="Cheng J.-F."/>
            <person name="Hugenholtz P."/>
            <person name="Woyke T."/>
            <person name="Wu D."/>
            <person name="Tindall B."/>
            <person name="Pomrenke H."/>
            <person name="Brambilla E."/>
            <person name="Klenk H.-P."/>
            <person name="Eisen J.A."/>
        </authorList>
    </citation>
    <scope>NUCLEOTIDE SEQUENCE [LARGE SCALE GENOMIC DNA]</scope>
    <source>
        <strain evidence="1 2">DSM 17448</strain>
    </source>
</reference>
<keyword evidence="2" id="KW-1185">Reference proteome</keyword>
<dbReference type="Proteomes" id="UP000002875">
    <property type="component" value="Chromosome"/>
</dbReference>
<proteinExistence type="predicted"/>
<gene>
    <name evidence="1" type="ordered locus">Emtol_4283</name>
</gene>
<evidence type="ECO:0000313" key="1">
    <source>
        <dbReference type="EMBL" id="AFK05406.1"/>
    </source>
</evidence>
<organism evidence="1 2">
    <name type="scientific">Emticicia oligotrophica (strain DSM 17448 / CIP 109782 / MTCC 6937 / GPTSA100-15)</name>
    <dbReference type="NCBI Taxonomy" id="929562"/>
    <lineage>
        <taxon>Bacteria</taxon>
        <taxon>Pseudomonadati</taxon>
        <taxon>Bacteroidota</taxon>
        <taxon>Cytophagia</taxon>
        <taxon>Cytophagales</taxon>
        <taxon>Leadbetterellaceae</taxon>
        <taxon>Emticicia</taxon>
    </lineage>
</organism>
<dbReference type="EMBL" id="CP002961">
    <property type="protein sequence ID" value="AFK05406.1"/>
    <property type="molecule type" value="Genomic_DNA"/>
</dbReference>
<name>A0ABM5N775_EMTOG</name>
<sequence>MIRISKLRMKLNVKKERTLKFPISNNYLYLFVKYLEIPYYNYICTNIEKSQLH</sequence>
<accession>A0ABM5N775</accession>
<evidence type="ECO:0000313" key="2">
    <source>
        <dbReference type="Proteomes" id="UP000002875"/>
    </source>
</evidence>